<reference evidence="2" key="1">
    <citation type="journal article" date="2014" name="Int. J. Syst. Evol. Microbiol.">
        <title>Complete genome sequence of Corynebacterium casei LMG S-19264T (=DSM 44701T), isolated from a smear-ripened cheese.</title>
        <authorList>
            <consortium name="US DOE Joint Genome Institute (JGI-PGF)"/>
            <person name="Walter F."/>
            <person name="Albersmeier A."/>
            <person name="Kalinowski J."/>
            <person name="Ruckert C."/>
        </authorList>
    </citation>
    <scope>NUCLEOTIDE SEQUENCE</scope>
    <source>
        <strain evidence="2">JCM 4637</strain>
    </source>
</reference>
<keyword evidence="1" id="KW-0472">Membrane</keyword>
<organism evidence="2 3">
    <name type="scientific">Streptomyces finlayi</name>
    <dbReference type="NCBI Taxonomy" id="67296"/>
    <lineage>
        <taxon>Bacteria</taxon>
        <taxon>Bacillati</taxon>
        <taxon>Actinomycetota</taxon>
        <taxon>Actinomycetes</taxon>
        <taxon>Kitasatosporales</taxon>
        <taxon>Streptomycetaceae</taxon>
        <taxon>Streptomyces</taxon>
    </lineage>
</organism>
<sequence length="103" mass="11138">MHREHCTTRNHIDLWNNSVLPARPVRISLWTVLRGSLLPLVVWLGAAGAGYAFIGPAVPTVLGGLFALFLLAGFALRLGKRHSIRCSLYGTLGGVLDKSLDGF</sequence>
<evidence type="ECO:0000313" key="2">
    <source>
        <dbReference type="EMBL" id="GHC99491.1"/>
    </source>
</evidence>
<keyword evidence="1" id="KW-0812">Transmembrane</keyword>
<dbReference type="AlphaFoldDB" id="A0A919CBL9"/>
<reference evidence="2" key="2">
    <citation type="submission" date="2020-09" db="EMBL/GenBank/DDBJ databases">
        <authorList>
            <person name="Sun Q."/>
            <person name="Ohkuma M."/>
        </authorList>
    </citation>
    <scope>NUCLEOTIDE SEQUENCE</scope>
    <source>
        <strain evidence="2">JCM 4637</strain>
    </source>
</reference>
<name>A0A919CBL9_9ACTN</name>
<evidence type="ECO:0000256" key="1">
    <source>
        <dbReference type="SAM" id="Phobius"/>
    </source>
</evidence>
<dbReference type="Proteomes" id="UP000638353">
    <property type="component" value="Unassembled WGS sequence"/>
</dbReference>
<feature type="transmembrane region" description="Helical" evidence="1">
    <location>
        <begin position="32"/>
        <end position="54"/>
    </location>
</feature>
<accession>A0A919CBL9</accession>
<keyword evidence="1" id="KW-1133">Transmembrane helix</keyword>
<dbReference type="EMBL" id="BMVC01000008">
    <property type="protein sequence ID" value="GHC99491.1"/>
    <property type="molecule type" value="Genomic_DNA"/>
</dbReference>
<protein>
    <submittedName>
        <fullName evidence="2">Uncharacterized protein</fullName>
    </submittedName>
</protein>
<evidence type="ECO:0000313" key="3">
    <source>
        <dbReference type="Proteomes" id="UP000638353"/>
    </source>
</evidence>
<comment type="caution">
    <text evidence="2">The sequence shown here is derived from an EMBL/GenBank/DDBJ whole genome shotgun (WGS) entry which is preliminary data.</text>
</comment>
<dbReference type="RefSeq" id="WP_189824920.1">
    <property type="nucleotide sequence ID" value="NZ_BMVC01000008.1"/>
</dbReference>
<proteinExistence type="predicted"/>
<feature type="transmembrane region" description="Helical" evidence="1">
    <location>
        <begin position="60"/>
        <end position="79"/>
    </location>
</feature>
<gene>
    <name evidence="2" type="ORF">GCM10010334_43100</name>
</gene>